<reference evidence="2 3" key="1">
    <citation type="submission" date="2019-03" db="EMBL/GenBank/DDBJ databases">
        <title>Genomic Encyclopedia of Type Strains, Phase IV (KMG-IV): sequencing the most valuable type-strain genomes for metagenomic binning, comparative biology and taxonomic classification.</title>
        <authorList>
            <person name="Goeker M."/>
        </authorList>
    </citation>
    <scope>NUCLEOTIDE SEQUENCE [LARGE SCALE GENOMIC DNA]</scope>
    <source>
        <strain evidence="2 3">DSM 21100</strain>
    </source>
</reference>
<dbReference type="GO" id="GO:0016757">
    <property type="term" value="F:glycosyltransferase activity"/>
    <property type="evidence" value="ECO:0007669"/>
    <property type="project" value="TreeGrafter"/>
</dbReference>
<evidence type="ECO:0000256" key="1">
    <source>
        <dbReference type="ARBA" id="ARBA00022679"/>
    </source>
</evidence>
<dbReference type="EMBL" id="SMAD01000011">
    <property type="protein sequence ID" value="TCS85711.1"/>
    <property type="molecule type" value="Genomic_DNA"/>
</dbReference>
<accession>A0A4R3KNA1</accession>
<protein>
    <submittedName>
        <fullName evidence="2">Glycosyltransferase involved in cell wall biosynthesis</fullName>
    </submittedName>
</protein>
<dbReference type="OrthoDB" id="1059846at2"/>
<organism evidence="2 3">
    <name type="scientific">Anseongella ginsenosidimutans</name>
    <dbReference type="NCBI Taxonomy" id="496056"/>
    <lineage>
        <taxon>Bacteria</taxon>
        <taxon>Pseudomonadati</taxon>
        <taxon>Bacteroidota</taxon>
        <taxon>Sphingobacteriia</taxon>
        <taxon>Sphingobacteriales</taxon>
        <taxon>Sphingobacteriaceae</taxon>
        <taxon>Anseongella</taxon>
    </lineage>
</organism>
<dbReference type="GO" id="GO:0009103">
    <property type="term" value="P:lipopolysaccharide biosynthetic process"/>
    <property type="evidence" value="ECO:0007669"/>
    <property type="project" value="TreeGrafter"/>
</dbReference>
<dbReference type="RefSeq" id="WP_132130128.1">
    <property type="nucleotide sequence ID" value="NZ_CP042432.1"/>
</dbReference>
<dbReference type="Gene3D" id="3.40.50.2000">
    <property type="entry name" value="Glycogen Phosphorylase B"/>
    <property type="match status" value="1"/>
</dbReference>
<dbReference type="AlphaFoldDB" id="A0A4R3KNA1"/>
<keyword evidence="1 2" id="KW-0808">Transferase</keyword>
<dbReference type="Proteomes" id="UP000295807">
    <property type="component" value="Unassembled WGS sequence"/>
</dbReference>
<dbReference type="Pfam" id="PF13692">
    <property type="entry name" value="Glyco_trans_1_4"/>
    <property type="match status" value="1"/>
</dbReference>
<name>A0A4R3KNA1_9SPHI</name>
<evidence type="ECO:0000313" key="2">
    <source>
        <dbReference type="EMBL" id="TCS85711.1"/>
    </source>
</evidence>
<keyword evidence="3" id="KW-1185">Reference proteome</keyword>
<dbReference type="PANTHER" id="PTHR46401:SF2">
    <property type="entry name" value="GLYCOSYLTRANSFERASE WBBK-RELATED"/>
    <property type="match status" value="1"/>
</dbReference>
<proteinExistence type="predicted"/>
<comment type="caution">
    <text evidence="2">The sequence shown here is derived from an EMBL/GenBank/DDBJ whole genome shotgun (WGS) entry which is preliminary data.</text>
</comment>
<sequence>MKKVLFFFPENPLEKNSGNKTRVLQLLHYFRTRNMEVDFVSVSPWTSIWSEKDAAALSESGLVSNVHVLSRKPPKKNLFSYLFSYKRHQLRYQRKTDPGKSAIPVHSNYHIQTAFEQLLKSKHYDYILISYVYWHHLISNKELTAGSKTIIDTHDFITDQLLPAGDGALGATFEDEIRRMSLFDEVWAISTEERYLFSQFCGDKVRLVPLMLDPPLADLPGPAVPKKFDLIYVASDNPHNVRAAKWFFDEVHPRLPEQVRLCVIGRINQHVGEYRNVTKIFFAEDLDEFYRQSVVALCPMFGGTGVKVKVVEALSYGLPVVCTQRGIDGLPNKSRNGCLVSDDPGRFAKHIISLLQDPALYTKQSRLATALFSSHFSTEKCRGILDKAFDS</sequence>
<evidence type="ECO:0000313" key="3">
    <source>
        <dbReference type="Proteomes" id="UP000295807"/>
    </source>
</evidence>
<dbReference type="SUPFAM" id="SSF53756">
    <property type="entry name" value="UDP-Glycosyltransferase/glycogen phosphorylase"/>
    <property type="match status" value="1"/>
</dbReference>
<dbReference type="PANTHER" id="PTHR46401">
    <property type="entry name" value="GLYCOSYLTRANSFERASE WBBK-RELATED"/>
    <property type="match status" value="1"/>
</dbReference>
<gene>
    <name evidence="2" type="ORF">EDD80_111114</name>
</gene>